<dbReference type="OrthoDB" id="527737at2"/>
<reference evidence="1 2" key="1">
    <citation type="submission" date="2018-06" db="EMBL/GenBank/DDBJ databases">
        <title>OYT1 Genome Sequencing.</title>
        <authorList>
            <person name="Kato S."/>
            <person name="Itoh T."/>
            <person name="Ohkuma M."/>
        </authorList>
    </citation>
    <scope>NUCLEOTIDE SEQUENCE [LARGE SCALE GENOMIC DNA]</scope>
    <source>
        <strain evidence="1 2">OYT1</strain>
    </source>
</reference>
<name>A0A2Z6GEF0_9PROT</name>
<proteinExistence type="predicted"/>
<keyword evidence="2" id="KW-1185">Reference proteome</keyword>
<dbReference type="SUPFAM" id="SSF53850">
    <property type="entry name" value="Periplasmic binding protein-like II"/>
    <property type="match status" value="1"/>
</dbReference>
<evidence type="ECO:0000313" key="2">
    <source>
        <dbReference type="Proteomes" id="UP000033070"/>
    </source>
</evidence>
<dbReference type="CDD" id="cd13571">
    <property type="entry name" value="PBP2_PnhD_1"/>
    <property type="match status" value="1"/>
</dbReference>
<dbReference type="Pfam" id="PF12974">
    <property type="entry name" value="Phosphonate-bd"/>
    <property type="match status" value="1"/>
</dbReference>
<dbReference type="KEGG" id="fam:OYT1_ch2192"/>
<protein>
    <submittedName>
        <fullName evidence="1">Phosphonate ABC transporter, periplasmic phosphonate-binding protein</fullName>
    </submittedName>
</protein>
<organism evidence="1 2">
    <name type="scientific">Ferriphaselus amnicola</name>
    <dbReference type="NCBI Taxonomy" id="1188319"/>
    <lineage>
        <taxon>Bacteria</taxon>
        <taxon>Pseudomonadati</taxon>
        <taxon>Pseudomonadota</taxon>
        <taxon>Betaproteobacteria</taxon>
        <taxon>Nitrosomonadales</taxon>
        <taxon>Gallionellaceae</taxon>
        <taxon>Ferriphaselus</taxon>
    </lineage>
</organism>
<dbReference type="EMBL" id="AP018738">
    <property type="protein sequence ID" value="BBE51712.1"/>
    <property type="molecule type" value="Genomic_DNA"/>
</dbReference>
<dbReference type="AlphaFoldDB" id="A0A2Z6GEF0"/>
<accession>A0A2Z6GEF0</accession>
<dbReference type="STRING" id="1188319.OYT1_01181"/>
<sequence length="319" mass="35450">MLGNGTFSRGVYFLINGVYYAKKLFSISPGEGKMRALCLVFLLFLSGYSWAETQAVPLRLALSAVFLGERQDVVVRWRDYLESHLQRPVMFVQRKSYRELTDMLQQGELDAAWICSSPYVKHKSVQKLMAVGVWQGEPLYQSYLIVPATDTTTHSIADLRGKIFAYSDPESNSGYYVAQGELLNLGVDPKHFFSKTMFTYAHRKNVEAVAAGLVNGARVDGYIYDMLNTLYPALIAKTRVVQKSEKFGFPPIVARIDLPQAEFRQLSTVLLNMQNDAEGKALLAALGLDKFVAGNDHLFDGVAELVSKVDRAGGGVNVP</sequence>
<dbReference type="Proteomes" id="UP000033070">
    <property type="component" value="Chromosome"/>
</dbReference>
<evidence type="ECO:0000313" key="1">
    <source>
        <dbReference type="EMBL" id="BBE51712.1"/>
    </source>
</evidence>
<dbReference type="PANTHER" id="PTHR35841">
    <property type="entry name" value="PHOSPHONATES-BINDING PERIPLASMIC PROTEIN"/>
    <property type="match status" value="1"/>
</dbReference>
<dbReference type="Gene3D" id="3.40.190.10">
    <property type="entry name" value="Periplasmic binding protein-like II"/>
    <property type="match status" value="2"/>
</dbReference>
<dbReference type="PANTHER" id="PTHR35841:SF1">
    <property type="entry name" value="PHOSPHONATES-BINDING PERIPLASMIC PROTEIN"/>
    <property type="match status" value="1"/>
</dbReference>
<gene>
    <name evidence="1" type="ORF">OYT1_ch2192</name>
</gene>